<name>A0AAV4XZK4_CAEEX</name>
<comment type="caution">
    <text evidence="2">The sequence shown here is derived from an EMBL/GenBank/DDBJ whole genome shotgun (WGS) entry which is preliminary data.</text>
</comment>
<keyword evidence="1" id="KW-0472">Membrane</keyword>
<dbReference type="AlphaFoldDB" id="A0AAV4XZK4"/>
<accession>A0AAV4XZK4</accession>
<proteinExistence type="predicted"/>
<evidence type="ECO:0000256" key="1">
    <source>
        <dbReference type="SAM" id="Phobius"/>
    </source>
</evidence>
<sequence>MFLEIVSAHALFQVLGIVSSMTAVVCVVTVAARKYRQRHYDTRRSPWWPTCRRTSLWRTCTAPHVTRGLLVPLPSNKHPLHHGHKDMNHSVRTATFH</sequence>
<dbReference type="EMBL" id="BPLR01001078">
    <property type="protein sequence ID" value="GIY99713.1"/>
    <property type="molecule type" value="Genomic_DNA"/>
</dbReference>
<dbReference type="Proteomes" id="UP001054945">
    <property type="component" value="Unassembled WGS sequence"/>
</dbReference>
<evidence type="ECO:0000313" key="2">
    <source>
        <dbReference type="EMBL" id="GIY99713.1"/>
    </source>
</evidence>
<keyword evidence="1" id="KW-1133">Transmembrane helix</keyword>
<evidence type="ECO:0000313" key="3">
    <source>
        <dbReference type="Proteomes" id="UP001054945"/>
    </source>
</evidence>
<organism evidence="2 3">
    <name type="scientific">Caerostris extrusa</name>
    <name type="common">Bark spider</name>
    <name type="synonym">Caerostris bankana</name>
    <dbReference type="NCBI Taxonomy" id="172846"/>
    <lineage>
        <taxon>Eukaryota</taxon>
        <taxon>Metazoa</taxon>
        <taxon>Ecdysozoa</taxon>
        <taxon>Arthropoda</taxon>
        <taxon>Chelicerata</taxon>
        <taxon>Arachnida</taxon>
        <taxon>Araneae</taxon>
        <taxon>Araneomorphae</taxon>
        <taxon>Entelegynae</taxon>
        <taxon>Araneoidea</taxon>
        <taxon>Araneidae</taxon>
        <taxon>Caerostris</taxon>
    </lineage>
</organism>
<reference evidence="2 3" key="1">
    <citation type="submission" date="2021-06" db="EMBL/GenBank/DDBJ databases">
        <title>Caerostris extrusa draft genome.</title>
        <authorList>
            <person name="Kono N."/>
            <person name="Arakawa K."/>
        </authorList>
    </citation>
    <scope>NUCLEOTIDE SEQUENCE [LARGE SCALE GENOMIC DNA]</scope>
</reference>
<evidence type="ECO:0008006" key="4">
    <source>
        <dbReference type="Google" id="ProtNLM"/>
    </source>
</evidence>
<gene>
    <name evidence="2" type="ORF">CEXT_779531</name>
</gene>
<protein>
    <recommendedName>
        <fullName evidence="4">Secreted protein</fullName>
    </recommendedName>
</protein>
<keyword evidence="3" id="KW-1185">Reference proteome</keyword>
<feature type="transmembrane region" description="Helical" evidence="1">
    <location>
        <begin position="12"/>
        <end position="32"/>
    </location>
</feature>
<keyword evidence="1" id="KW-0812">Transmembrane</keyword>